<keyword evidence="11" id="KW-1185">Reference proteome</keyword>
<feature type="region of interest" description="Disordered" evidence="9">
    <location>
        <begin position="13"/>
        <end position="38"/>
    </location>
</feature>
<accession>A0ABD3GW73</accession>
<comment type="subcellular location">
    <subcellularLocation>
        <location evidence="1">Mitochondrion</location>
    </subcellularLocation>
</comment>
<keyword evidence="8" id="KW-0676">Redox-active center</keyword>
<organism evidence="10 11">
    <name type="scientific">Riccia sorocarpa</name>
    <dbReference type="NCBI Taxonomy" id="122646"/>
    <lineage>
        <taxon>Eukaryota</taxon>
        <taxon>Viridiplantae</taxon>
        <taxon>Streptophyta</taxon>
        <taxon>Embryophyta</taxon>
        <taxon>Marchantiophyta</taxon>
        <taxon>Marchantiopsida</taxon>
        <taxon>Marchantiidae</taxon>
        <taxon>Marchantiales</taxon>
        <taxon>Ricciaceae</taxon>
        <taxon>Riccia</taxon>
    </lineage>
</organism>
<keyword evidence="5" id="KW-0811">Translocation</keyword>
<dbReference type="Proteomes" id="UP001633002">
    <property type="component" value="Unassembled WGS sequence"/>
</dbReference>
<dbReference type="Gene3D" id="1.10.287.2900">
    <property type="match status" value="1"/>
</dbReference>
<evidence type="ECO:0000256" key="5">
    <source>
        <dbReference type="ARBA" id="ARBA00023010"/>
    </source>
</evidence>
<evidence type="ECO:0000256" key="2">
    <source>
        <dbReference type="ARBA" id="ARBA00022448"/>
    </source>
</evidence>
<gene>
    <name evidence="10" type="ORF">R1sor_000933</name>
</gene>
<evidence type="ECO:0000256" key="7">
    <source>
        <dbReference type="ARBA" id="ARBA00023157"/>
    </source>
</evidence>
<comment type="caution">
    <text evidence="10">The sequence shown here is derived from an EMBL/GenBank/DDBJ whole genome shotgun (WGS) entry which is preliminary data.</text>
</comment>
<keyword evidence="3" id="KW-0653">Protein transport</keyword>
<reference evidence="10 11" key="1">
    <citation type="submission" date="2024-09" db="EMBL/GenBank/DDBJ databases">
        <title>Chromosome-scale assembly of Riccia sorocarpa.</title>
        <authorList>
            <person name="Paukszto L."/>
        </authorList>
    </citation>
    <scope>NUCLEOTIDE SEQUENCE [LARGE SCALE GENOMIC DNA]</scope>
    <source>
        <strain evidence="10">LP-2024</strain>
        <tissue evidence="10">Aerial parts of the thallus</tissue>
    </source>
</reference>
<keyword evidence="4" id="KW-0560">Oxidoreductase</keyword>
<name>A0ABD3GW73_9MARC</name>
<evidence type="ECO:0000313" key="11">
    <source>
        <dbReference type="Proteomes" id="UP001633002"/>
    </source>
</evidence>
<dbReference type="GO" id="GO:0016491">
    <property type="term" value="F:oxidoreductase activity"/>
    <property type="evidence" value="ECO:0007669"/>
    <property type="project" value="UniProtKB-KW"/>
</dbReference>
<evidence type="ECO:0000256" key="6">
    <source>
        <dbReference type="ARBA" id="ARBA00023128"/>
    </source>
</evidence>
<keyword evidence="2" id="KW-0813">Transport</keyword>
<dbReference type="PANTHER" id="PTHR21622">
    <property type="entry name" value="COILED-COIL-HELIX-COILED-COIL-HELIX DOMAIN CONTAINING 4"/>
    <property type="match status" value="1"/>
</dbReference>
<proteinExistence type="predicted"/>
<dbReference type="PANTHER" id="PTHR21622:SF0">
    <property type="entry name" value="COILED-COIL-HELIX-COILED-COIL-HELIX DOMAIN CONTAINING 4"/>
    <property type="match status" value="1"/>
</dbReference>
<keyword evidence="6" id="KW-0496">Mitochondrion</keyword>
<dbReference type="EMBL" id="JBJQOH010000006">
    <property type="protein sequence ID" value="KAL3682911.1"/>
    <property type="molecule type" value="Genomic_DNA"/>
</dbReference>
<protein>
    <recommendedName>
        <fullName evidence="12">CHCH domain-containing protein</fullName>
    </recommendedName>
</protein>
<dbReference type="GO" id="GO:0015031">
    <property type="term" value="P:protein transport"/>
    <property type="evidence" value="ECO:0007669"/>
    <property type="project" value="UniProtKB-KW"/>
</dbReference>
<evidence type="ECO:0000256" key="3">
    <source>
        <dbReference type="ARBA" id="ARBA00022927"/>
    </source>
</evidence>
<dbReference type="GO" id="GO:0005739">
    <property type="term" value="C:mitochondrion"/>
    <property type="evidence" value="ECO:0007669"/>
    <property type="project" value="UniProtKB-SubCell"/>
</dbReference>
<keyword evidence="7" id="KW-1015">Disulfide bond</keyword>
<evidence type="ECO:0000256" key="8">
    <source>
        <dbReference type="ARBA" id="ARBA00023284"/>
    </source>
</evidence>
<evidence type="ECO:0000313" key="10">
    <source>
        <dbReference type="EMBL" id="KAL3682911.1"/>
    </source>
</evidence>
<feature type="compositionally biased region" description="Basic and acidic residues" evidence="9">
    <location>
        <begin position="13"/>
        <end position="24"/>
    </location>
</feature>
<evidence type="ECO:0000256" key="9">
    <source>
        <dbReference type="SAM" id="MobiDB-lite"/>
    </source>
</evidence>
<dbReference type="InterPro" id="IPR039289">
    <property type="entry name" value="CHCHD4"/>
</dbReference>
<evidence type="ECO:0000256" key="4">
    <source>
        <dbReference type="ARBA" id="ARBA00023002"/>
    </source>
</evidence>
<evidence type="ECO:0000256" key="1">
    <source>
        <dbReference type="ARBA" id="ARBA00004173"/>
    </source>
</evidence>
<evidence type="ECO:0008006" key="12">
    <source>
        <dbReference type="Google" id="ProtNLM"/>
    </source>
</evidence>
<dbReference type="AlphaFoldDB" id="A0ABD3GW73"/>
<sequence>MVFTGGIAYADRRHDNGKASRDSAEISGQQKDSEHKAQVEQTERLLACPCLDDLKQGPCGQKFQDAFRCFVLSKEAERGAECLHQFTQFEMCITANSEMFQKAADRKAPSLDPSIPRVPWETLNFNATPQRNGNGGKKNDH</sequence>